<proteinExistence type="predicted"/>
<sequence length="125" mass="14544">MNFVPFHFINDVTDHLPYFDLNKILLIGSSWSANYCHKTRRDKTPLELHLLVHPTGLSCSLYALTNKGQYERFVDVTFLQNDFQEMVFLTICATAETGVTRLITDMDYQILLDFLKLQKTPLQKI</sequence>
<dbReference type="AlphaFoldDB" id="A0A4U5MMY2"/>
<reference evidence="1 2" key="2">
    <citation type="journal article" date="2019" name="G3 (Bethesda)">
        <title>Hybrid Assembly of the Genome of the Entomopathogenic Nematode Steinernema carpocapsae Identifies the X-Chromosome.</title>
        <authorList>
            <person name="Serra L."/>
            <person name="Macchietto M."/>
            <person name="Macias-Munoz A."/>
            <person name="McGill C.J."/>
            <person name="Rodriguez I.M."/>
            <person name="Rodriguez B."/>
            <person name="Murad R."/>
            <person name="Mortazavi A."/>
        </authorList>
    </citation>
    <scope>NUCLEOTIDE SEQUENCE [LARGE SCALE GENOMIC DNA]</scope>
    <source>
        <strain evidence="1 2">ALL</strain>
    </source>
</reference>
<name>A0A4U5MMY2_STECR</name>
<comment type="caution">
    <text evidence="1">The sequence shown here is derived from an EMBL/GenBank/DDBJ whole genome shotgun (WGS) entry which is preliminary data.</text>
</comment>
<dbReference type="Proteomes" id="UP000298663">
    <property type="component" value="Unassembled WGS sequence"/>
</dbReference>
<gene>
    <name evidence="1" type="ORF">L596_022718</name>
</gene>
<evidence type="ECO:0000313" key="2">
    <source>
        <dbReference type="Proteomes" id="UP000298663"/>
    </source>
</evidence>
<dbReference type="EMBL" id="AZBU02000007">
    <property type="protein sequence ID" value="TKR70732.1"/>
    <property type="molecule type" value="Genomic_DNA"/>
</dbReference>
<organism evidence="1 2">
    <name type="scientific">Steinernema carpocapsae</name>
    <name type="common">Entomopathogenic nematode</name>
    <dbReference type="NCBI Taxonomy" id="34508"/>
    <lineage>
        <taxon>Eukaryota</taxon>
        <taxon>Metazoa</taxon>
        <taxon>Ecdysozoa</taxon>
        <taxon>Nematoda</taxon>
        <taxon>Chromadorea</taxon>
        <taxon>Rhabditida</taxon>
        <taxon>Tylenchina</taxon>
        <taxon>Panagrolaimomorpha</taxon>
        <taxon>Strongyloidoidea</taxon>
        <taxon>Steinernematidae</taxon>
        <taxon>Steinernema</taxon>
    </lineage>
</organism>
<reference evidence="1 2" key="1">
    <citation type="journal article" date="2015" name="Genome Biol.">
        <title>Comparative genomics of Steinernema reveals deeply conserved gene regulatory networks.</title>
        <authorList>
            <person name="Dillman A.R."/>
            <person name="Macchietto M."/>
            <person name="Porter C.F."/>
            <person name="Rogers A."/>
            <person name="Williams B."/>
            <person name="Antoshechkin I."/>
            <person name="Lee M.M."/>
            <person name="Goodwin Z."/>
            <person name="Lu X."/>
            <person name="Lewis E.E."/>
            <person name="Goodrich-Blair H."/>
            <person name="Stock S.P."/>
            <person name="Adams B.J."/>
            <person name="Sternberg P.W."/>
            <person name="Mortazavi A."/>
        </authorList>
    </citation>
    <scope>NUCLEOTIDE SEQUENCE [LARGE SCALE GENOMIC DNA]</scope>
    <source>
        <strain evidence="1 2">ALL</strain>
    </source>
</reference>
<protein>
    <submittedName>
        <fullName evidence="1">Uncharacterized protein</fullName>
    </submittedName>
</protein>
<accession>A0A4U5MMY2</accession>
<evidence type="ECO:0000313" key="1">
    <source>
        <dbReference type="EMBL" id="TKR70732.1"/>
    </source>
</evidence>
<keyword evidence="2" id="KW-1185">Reference proteome</keyword>